<organism evidence="2 3">
    <name type="scientific">Slackia equolifaciens</name>
    <dbReference type="NCBI Taxonomy" id="498718"/>
    <lineage>
        <taxon>Bacteria</taxon>
        <taxon>Bacillati</taxon>
        <taxon>Actinomycetota</taxon>
        <taxon>Coriobacteriia</taxon>
        <taxon>Eggerthellales</taxon>
        <taxon>Eggerthellaceae</taxon>
        <taxon>Slackia</taxon>
    </lineage>
</organism>
<dbReference type="EMBL" id="QIBX01000008">
    <property type="protein sequence ID" value="RNL40216.1"/>
    <property type="molecule type" value="Genomic_DNA"/>
</dbReference>
<accession>A0A3N0B0S5</accession>
<protein>
    <submittedName>
        <fullName evidence="2">DNA repair protein Rad50</fullName>
    </submittedName>
</protein>
<dbReference type="OrthoDB" id="3174172at2"/>
<proteinExistence type="predicted"/>
<dbReference type="AlphaFoldDB" id="A0A3N0B0S5"/>
<keyword evidence="1" id="KW-0175">Coiled coil</keyword>
<gene>
    <name evidence="2" type="ORF">DMP06_05615</name>
</gene>
<evidence type="ECO:0000313" key="2">
    <source>
        <dbReference type="EMBL" id="RNL40216.1"/>
    </source>
</evidence>
<evidence type="ECO:0000313" key="3">
    <source>
        <dbReference type="Proteomes" id="UP000269591"/>
    </source>
</evidence>
<keyword evidence="3" id="KW-1185">Reference proteome</keyword>
<comment type="caution">
    <text evidence="2">The sequence shown here is derived from an EMBL/GenBank/DDBJ whole genome shotgun (WGS) entry which is preliminary data.</text>
</comment>
<dbReference type="RefSeq" id="WP_123208766.1">
    <property type="nucleotide sequence ID" value="NZ_JBHTHO010000023.1"/>
</dbReference>
<sequence length="177" mass="19704">MNDMKPTAAQDIAPDSPEADVLFDHMKELVDALPAMEAEGEKLVRARAAREVARLERYRKGQENELRFLQEKFDEQMAIERAAKEAGDDAVEENARYNALNLGNQKSIRYGAEQNAAYQVQEALKSGGFADLDEAHAAELDDEEFAALEQKVEAYKADYAETLVTCQALVGDEDDSE</sequence>
<reference evidence="3" key="1">
    <citation type="submission" date="2018-05" db="EMBL/GenBank/DDBJ databases">
        <title>Genome Sequencing of selected type strains of the family Eggerthellaceae.</title>
        <authorList>
            <person name="Danylec N."/>
            <person name="Stoll D.A."/>
            <person name="Doetsch A."/>
            <person name="Huch M."/>
        </authorList>
    </citation>
    <scope>NUCLEOTIDE SEQUENCE [LARGE SCALE GENOMIC DNA]</scope>
    <source>
        <strain evidence="3">DSM 24851</strain>
    </source>
</reference>
<dbReference type="Proteomes" id="UP000269591">
    <property type="component" value="Unassembled WGS sequence"/>
</dbReference>
<feature type="coiled-coil region" evidence="1">
    <location>
        <begin position="45"/>
        <end position="72"/>
    </location>
</feature>
<name>A0A3N0B0S5_9ACTN</name>
<evidence type="ECO:0000256" key="1">
    <source>
        <dbReference type="SAM" id="Coils"/>
    </source>
</evidence>